<gene>
    <name evidence="1" type="ORF">F511_36713</name>
</gene>
<dbReference type="Proteomes" id="UP000250235">
    <property type="component" value="Unassembled WGS sequence"/>
</dbReference>
<proteinExistence type="predicted"/>
<protein>
    <submittedName>
        <fullName evidence="1">Uncharacterized protein</fullName>
    </submittedName>
</protein>
<dbReference type="AlphaFoldDB" id="A0A2Z7CDB9"/>
<evidence type="ECO:0000313" key="1">
    <source>
        <dbReference type="EMBL" id="KZV44703.1"/>
    </source>
</evidence>
<evidence type="ECO:0000313" key="2">
    <source>
        <dbReference type="Proteomes" id="UP000250235"/>
    </source>
</evidence>
<sequence>MLLGRCPHYATDFARLSRISHAHVVVEIGRLSHISSVHVAANVVRSSHISRTHVAADVAWSSRTSHADVAMDAVQPSCTPLAMSTPDLLALAVHRATTRVCTSCMGLRKGCSTRAARVQRCRGDDVAVVLPPKVLPGPDPGSPTGVWPILAFGLFGYFLNLEL</sequence>
<accession>A0A2Z7CDB9</accession>
<dbReference type="EMBL" id="KQ996539">
    <property type="protein sequence ID" value="KZV44703.1"/>
    <property type="molecule type" value="Genomic_DNA"/>
</dbReference>
<reference evidence="1 2" key="1">
    <citation type="journal article" date="2015" name="Proc. Natl. Acad. Sci. U.S.A.">
        <title>The resurrection genome of Boea hygrometrica: A blueprint for survival of dehydration.</title>
        <authorList>
            <person name="Xiao L."/>
            <person name="Yang G."/>
            <person name="Zhang L."/>
            <person name="Yang X."/>
            <person name="Zhao S."/>
            <person name="Ji Z."/>
            <person name="Zhou Q."/>
            <person name="Hu M."/>
            <person name="Wang Y."/>
            <person name="Chen M."/>
            <person name="Xu Y."/>
            <person name="Jin H."/>
            <person name="Xiao X."/>
            <person name="Hu G."/>
            <person name="Bao F."/>
            <person name="Hu Y."/>
            <person name="Wan P."/>
            <person name="Li L."/>
            <person name="Deng X."/>
            <person name="Kuang T."/>
            <person name="Xiang C."/>
            <person name="Zhu J.K."/>
            <person name="Oliver M.J."/>
            <person name="He Y."/>
        </authorList>
    </citation>
    <scope>NUCLEOTIDE SEQUENCE [LARGE SCALE GENOMIC DNA]</scope>
    <source>
        <strain evidence="2">cv. XS01</strain>
    </source>
</reference>
<organism evidence="1 2">
    <name type="scientific">Dorcoceras hygrometricum</name>
    <dbReference type="NCBI Taxonomy" id="472368"/>
    <lineage>
        <taxon>Eukaryota</taxon>
        <taxon>Viridiplantae</taxon>
        <taxon>Streptophyta</taxon>
        <taxon>Embryophyta</taxon>
        <taxon>Tracheophyta</taxon>
        <taxon>Spermatophyta</taxon>
        <taxon>Magnoliopsida</taxon>
        <taxon>eudicotyledons</taxon>
        <taxon>Gunneridae</taxon>
        <taxon>Pentapetalae</taxon>
        <taxon>asterids</taxon>
        <taxon>lamiids</taxon>
        <taxon>Lamiales</taxon>
        <taxon>Gesneriaceae</taxon>
        <taxon>Didymocarpoideae</taxon>
        <taxon>Trichosporeae</taxon>
        <taxon>Loxocarpinae</taxon>
        <taxon>Dorcoceras</taxon>
    </lineage>
</organism>
<name>A0A2Z7CDB9_9LAMI</name>
<keyword evidence="2" id="KW-1185">Reference proteome</keyword>